<accession>A0A838A7G5</accession>
<dbReference type="RefSeq" id="WP_180891111.1">
    <property type="nucleotide sequence ID" value="NZ_JACCKD010000001.1"/>
</dbReference>
<proteinExistence type="predicted"/>
<dbReference type="EMBL" id="JACCKD010000001">
    <property type="protein sequence ID" value="MBA0124219.1"/>
    <property type="molecule type" value="Genomic_DNA"/>
</dbReference>
<reference evidence="1 2" key="1">
    <citation type="submission" date="2020-07" db="EMBL/GenBank/DDBJ databases">
        <title>Genome of Haloechinothrix sp.</title>
        <authorList>
            <person name="Tang S.-K."/>
            <person name="Yang L."/>
            <person name="Zhu W.-Y."/>
        </authorList>
    </citation>
    <scope>NUCLEOTIDE SEQUENCE [LARGE SCALE GENOMIC DNA]</scope>
    <source>
        <strain evidence="1 2">YIM 98757</strain>
    </source>
</reference>
<dbReference type="AlphaFoldDB" id="A0A838A7G5"/>
<protein>
    <submittedName>
        <fullName evidence="1">Uncharacterized protein</fullName>
    </submittedName>
</protein>
<evidence type="ECO:0000313" key="1">
    <source>
        <dbReference type="EMBL" id="MBA0124219.1"/>
    </source>
</evidence>
<dbReference type="Proteomes" id="UP000582974">
    <property type="component" value="Unassembled WGS sequence"/>
</dbReference>
<gene>
    <name evidence="1" type="ORF">H0B56_01525</name>
</gene>
<organism evidence="1 2">
    <name type="scientific">Haloechinothrix aidingensis</name>
    <dbReference type="NCBI Taxonomy" id="2752311"/>
    <lineage>
        <taxon>Bacteria</taxon>
        <taxon>Bacillati</taxon>
        <taxon>Actinomycetota</taxon>
        <taxon>Actinomycetes</taxon>
        <taxon>Pseudonocardiales</taxon>
        <taxon>Pseudonocardiaceae</taxon>
        <taxon>Haloechinothrix</taxon>
    </lineage>
</organism>
<name>A0A838A7G5_9PSEU</name>
<comment type="caution">
    <text evidence="1">The sequence shown here is derived from an EMBL/GenBank/DDBJ whole genome shotgun (WGS) entry which is preliminary data.</text>
</comment>
<sequence>MADERVSLVLHLASSSTPLTFTLEPEQTETLAQRLPEMLERGGVESVATRDHSTVLVNFGHVAVAYVDDNHTAGAGFGLRQRP</sequence>
<evidence type="ECO:0000313" key="2">
    <source>
        <dbReference type="Proteomes" id="UP000582974"/>
    </source>
</evidence>
<keyword evidence="2" id="KW-1185">Reference proteome</keyword>